<dbReference type="EMBL" id="AP018929">
    <property type="protein sequence ID" value="BBG23130.1"/>
    <property type="molecule type" value="Genomic_DNA"/>
</dbReference>
<dbReference type="Proteomes" id="UP000325030">
    <property type="component" value="Chromosome"/>
</dbReference>
<protein>
    <submittedName>
        <fullName evidence="1">Uncharacterized protein</fullName>
    </submittedName>
</protein>
<dbReference type="Proteomes" id="UP000322983">
    <property type="component" value="Chromosome"/>
</dbReference>
<dbReference type="EMBL" id="AP018930">
    <property type="protein sequence ID" value="BBG25879.1"/>
    <property type="molecule type" value="Genomic_DNA"/>
</dbReference>
<evidence type="ECO:0000313" key="1">
    <source>
        <dbReference type="EMBL" id="BBG23130.1"/>
    </source>
</evidence>
<accession>A0A510E068</accession>
<keyword evidence="3" id="KW-1185">Reference proteome</keyword>
<organism evidence="1 3">
    <name type="scientific">Sulfuracidifex tepidarius</name>
    <dbReference type="NCBI Taxonomy" id="1294262"/>
    <lineage>
        <taxon>Archaea</taxon>
        <taxon>Thermoproteota</taxon>
        <taxon>Thermoprotei</taxon>
        <taxon>Sulfolobales</taxon>
        <taxon>Sulfolobaceae</taxon>
        <taxon>Sulfuracidifex</taxon>
    </lineage>
</organism>
<reference evidence="4" key="1">
    <citation type="submission" date="2018-09" db="EMBL/GenBank/DDBJ databases">
        <title>Complete Genome Sequencing of Sulfolobus sp. JCM 16834.</title>
        <authorList>
            <person name="Kato S."/>
            <person name="Itoh T."/>
            <person name="Ohkuma M."/>
        </authorList>
    </citation>
    <scope>NUCLEOTIDE SEQUENCE [LARGE SCALE GENOMIC DNA]</scope>
    <source>
        <strain evidence="4">IC-007</strain>
    </source>
</reference>
<dbReference type="AlphaFoldDB" id="A0A510DSN5"/>
<evidence type="ECO:0000313" key="3">
    <source>
        <dbReference type="Proteomes" id="UP000322983"/>
    </source>
</evidence>
<name>A0A510DSN5_9CREN</name>
<dbReference type="RefSeq" id="WP_232048970.1">
    <property type="nucleotide sequence ID" value="NZ_AP018929.1"/>
</dbReference>
<dbReference type="GeneID" id="41716870"/>
<accession>A0A510DSN5</accession>
<proteinExistence type="predicted"/>
<gene>
    <name evidence="1" type="ORF">IC006_0414</name>
    <name evidence="2" type="ORF">IC007_0384</name>
</gene>
<evidence type="ECO:0000313" key="2">
    <source>
        <dbReference type="EMBL" id="BBG25879.1"/>
    </source>
</evidence>
<dbReference type="KEGG" id="step:IC006_0414"/>
<reference evidence="1 3" key="2">
    <citation type="journal article" date="2020" name="Int. J. Syst. Evol. Microbiol.">
        <title>Sulfuracidifex tepidarius gen. nov., sp. nov. and transfer of Sulfolobus metallicus Huber and Stetter 1992 to the genus Sulfuracidifex as Sulfuracidifex metallicus comb. nov.</title>
        <authorList>
            <person name="Itoh T."/>
            <person name="Miura T."/>
            <person name="Sakai H.D."/>
            <person name="Kato S."/>
            <person name="Ohkuma M."/>
            <person name="Takashina T."/>
        </authorList>
    </citation>
    <scope>NUCLEOTIDE SEQUENCE [LARGE SCALE GENOMIC DNA]</scope>
    <source>
        <strain evidence="1 3">IC-006</strain>
        <strain evidence="2">IC-007</strain>
    </source>
</reference>
<evidence type="ECO:0000313" key="4">
    <source>
        <dbReference type="Proteomes" id="UP000325030"/>
    </source>
</evidence>
<sequence>MTYEKGKKVYLGTLKDRTVIDKIRYIGLYLDQLSDEEKNEFLEWANELYNTLNSILGKNIGQSNSSLEKS</sequence>